<dbReference type="InterPro" id="IPR008942">
    <property type="entry name" value="ENTH_VHS"/>
</dbReference>
<dbReference type="PANTHER" id="PTHR21514:SF0">
    <property type="entry name" value="AP-4 COMPLEX ACCESSORY SUBUNIT TEPSIN"/>
    <property type="match status" value="1"/>
</dbReference>
<feature type="transmembrane region" description="Helical" evidence="6">
    <location>
        <begin position="294"/>
        <end position="317"/>
    </location>
</feature>
<sequence length="319" mass="34098">MDRGLLNRATAADAQPTPGYMYLEIAKMTYAPNGSHQLEDYLCNKITSKDDANVKFKCLRIIRNILDPDAQVQASMDFRKRIQRRADVVKSCRMYRGPVDPLRGDAPSKAVREEAEAALKMIFNEAAASVGSQESRQATVPYSGLHDRIKGFGSTTEGGPPPPNAWGGAPPPPQQQQPIPYPGGVYPGPPVSTGRMQGFGNPEFNDYNNTQPGDLNLDVTYEVEATPETIADYQEGAEALDSNPDVNQALETNMASNLDLAGVEVSSVTVESEPLVMVTTTTPAPSSDDSNTGAIIGGVIGGLVGLAIIGFVAMKVLKK</sequence>
<evidence type="ECO:0000313" key="8">
    <source>
        <dbReference type="Proteomes" id="UP000007800"/>
    </source>
</evidence>
<evidence type="ECO:0000313" key="7">
    <source>
        <dbReference type="EMBL" id="EER07496.1"/>
    </source>
</evidence>
<dbReference type="GO" id="GO:0032588">
    <property type="term" value="C:trans-Golgi network membrane"/>
    <property type="evidence" value="ECO:0007669"/>
    <property type="project" value="TreeGrafter"/>
</dbReference>
<name>C5L7N4_PERM5</name>
<evidence type="ECO:0000256" key="1">
    <source>
        <dbReference type="ARBA" id="ARBA00004541"/>
    </source>
</evidence>
<dbReference type="PANTHER" id="PTHR21514">
    <property type="entry name" value="AP-4 COMPLEX ACCESSORY SUBUNIT TEPSIN"/>
    <property type="match status" value="1"/>
</dbReference>
<evidence type="ECO:0000256" key="2">
    <source>
        <dbReference type="ARBA" id="ARBA00004555"/>
    </source>
</evidence>
<keyword evidence="6" id="KW-0812">Transmembrane</keyword>
<keyword evidence="6" id="KW-1133">Transmembrane helix</keyword>
<dbReference type="Gene3D" id="1.25.40.90">
    <property type="match status" value="1"/>
</dbReference>
<dbReference type="EMBL" id="GG679899">
    <property type="protein sequence ID" value="EER07496.1"/>
    <property type="molecule type" value="Genomic_DNA"/>
</dbReference>
<feature type="compositionally biased region" description="Pro residues" evidence="5">
    <location>
        <begin position="159"/>
        <end position="181"/>
    </location>
</feature>
<evidence type="ECO:0000256" key="4">
    <source>
        <dbReference type="ARBA" id="ARBA00023329"/>
    </source>
</evidence>
<keyword evidence="4" id="KW-0968">Cytoplasmic vesicle</keyword>
<accession>C5L7N4</accession>
<comment type="subcellular location">
    <subcellularLocation>
        <location evidence="1">Cytoplasmic vesicle</location>
    </subcellularLocation>
    <subcellularLocation>
        <location evidence="2">Golgi apparatus</location>
    </subcellularLocation>
</comment>
<evidence type="ECO:0000256" key="5">
    <source>
        <dbReference type="SAM" id="MobiDB-lite"/>
    </source>
</evidence>
<dbReference type="InterPro" id="IPR035802">
    <property type="entry name" value="ENTH/VHS_tepsin"/>
</dbReference>
<feature type="region of interest" description="Disordered" evidence="5">
    <location>
        <begin position="148"/>
        <end position="189"/>
    </location>
</feature>
<dbReference type="AlphaFoldDB" id="C5L7N4"/>
<keyword evidence="3" id="KW-0333">Golgi apparatus</keyword>
<evidence type="ECO:0000256" key="6">
    <source>
        <dbReference type="SAM" id="Phobius"/>
    </source>
</evidence>
<dbReference type="InterPro" id="IPR039273">
    <property type="entry name" value="TEPSIN"/>
</dbReference>
<dbReference type="CDD" id="cd03572">
    <property type="entry name" value="ENTH_like_Tepsin"/>
    <property type="match status" value="1"/>
</dbReference>
<dbReference type="InParanoid" id="C5L7N4"/>
<dbReference type="OrthoDB" id="118154at2759"/>
<proteinExistence type="predicted"/>
<keyword evidence="8" id="KW-1185">Reference proteome</keyword>
<dbReference type="Proteomes" id="UP000007800">
    <property type="component" value="Unassembled WGS sequence"/>
</dbReference>
<keyword evidence="6" id="KW-0472">Membrane</keyword>
<gene>
    <name evidence="7" type="ORF">Pmar_PMAR020660</name>
</gene>
<protein>
    <recommendedName>
        <fullName evidence="9">ENTH domain-containing protein</fullName>
    </recommendedName>
</protein>
<evidence type="ECO:0008006" key="9">
    <source>
        <dbReference type="Google" id="ProtNLM"/>
    </source>
</evidence>
<organism evidence="8">
    <name type="scientific">Perkinsus marinus (strain ATCC 50983 / TXsc)</name>
    <dbReference type="NCBI Taxonomy" id="423536"/>
    <lineage>
        <taxon>Eukaryota</taxon>
        <taxon>Sar</taxon>
        <taxon>Alveolata</taxon>
        <taxon>Perkinsozoa</taxon>
        <taxon>Perkinsea</taxon>
        <taxon>Perkinsida</taxon>
        <taxon>Perkinsidae</taxon>
        <taxon>Perkinsus</taxon>
    </lineage>
</organism>
<dbReference type="RefSeq" id="XP_002775680.1">
    <property type="nucleotide sequence ID" value="XM_002775634.1"/>
</dbReference>
<dbReference type="GeneID" id="9041469"/>
<reference evidence="7 8" key="1">
    <citation type="submission" date="2008-07" db="EMBL/GenBank/DDBJ databases">
        <authorList>
            <person name="El-Sayed N."/>
            <person name="Caler E."/>
            <person name="Inman J."/>
            <person name="Amedeo P."/>
            <person name="Hass B."/>
            <person name="Wortman J."/>
        </authorList>
    </citation>
    <scope>NUCLEOTIDE SEQUENCE [LARGE SCALE GENOMIC DNA]</scope>
    <source>
        <strain evidence="8">ATCC 50983 / TXsc</strain>
    </source>
</reference>
<dbReference type="GO" id="GO:0031410">
    <property type="term" value="C:cytoplasmic vesicle"/>
    <property type="evidence" value="ECO:0007669"/>
    <property type="project" value="UniProtKB-SubCell"/>
</dbReference>
<evidence type="ECO:0000256" key="3">
    <source>
        <dbReference type="ARBA" id="ARBA00023034"/>
    </source>
</evidence>